<protein>
    <submittedName>
        <fullName evidence="3">Enoyl-CoA hydratase</fullName>
    </submittedName>
</protein>
<evidence type="ECO:0000313" key="3">
    <source>
        <dbReference type="EMBL" id="ATA54144.1"/>
    </source>
</evidence>
<dbReference type="Gene3D" id="3.90.226.10">
    <property type="entry name" value="2-enoyl-CoA Hydratase, Chain A, domain 1"/>
    <property type="match status" value="1"/>
</dbReference>
<dbReference type="EMBL" id="CP023284">
    <property type="protein sequence ID" value="ATA54144.1"/>
    <property type="molecule type" value="Genomic_DNA"/>
</dbReference>
<name>A0A250DIQ4_9BURK</name>
<dbReference type="Proteomes" id="UP000217154">
    <property type="component" value="Chromosome"/>
</dbReference>
<dbReference type="CDD" id="cd06558">
    <property type="entry name" value="crotonase-like"/>
    <property type="match status" value="1"/>
</dbReference>
<feature type="compositionally biased region" description="Basic and acidic residues" evidence="2">
    <location>
        <begin position="243"/>
        <end position="256"/>
    </location>
</feature>
<dbReference type="InterPro" id="IPR001753">
    <property type="entry name" value="Enoyl-CoA_hydra/iso"/>
</dbReference>
<gene>
    <name evidence="3" type="ORF">CKY39_13605</name>
</gene>
<sequence length="262" mass="27443">MQFEEGIAWGVQDGIGRIVLKRPERANSVSLASSHALARAIDEVLEAAPRAILLTGEGRVFCAGGDIDSFVAAGDKLPELVDAILDRLHPALLRLAQNPAPLVVAVNGTVGGAGVGLALCGDFVLATESMKLRTGYAAIGLSPDAGSSYFLSRRIGPVRAQQWLMLSDAIDSARCLAAGAVDALYPDAELAAAAEALVTRLANGATASFAGIKALCGGATERPIEEHFEMEHRLLRQRAGSADGREGVRAFTEKRAPRFSGR</sequence>
<evidence type="ECO:0000256" key="1">
    <source>
        <dbReference type="ARBA" id="ARBA00005254"/>
    </source>
</evidence>
<dbReference type="PANTHER" id="PTHR43459:SF1">
    <property type="entry name" value="EG:BACN32G11.4 PROTEIN"/>
    <property type="match status" value="1"/>
</dbReference>
<proteinExistence type="inferred from homology"/>
<dbReference type="GO" id="GO:0003824">
    <property type="term" value="F:catalytic activity"/>
    <property type="evidence" value="ECO:0007669"/>
    <property type="project" value="UniProtKB-ARBA"/>
</dbReference>
<evidence type="ECO:0000256" key="2">
    <source>
        <dbReference type="SAM" id="MobiDB-lite"/>
    </source>
</evidence>
<dbReference type="Pfam" id="PF00378">
    <property type="entry name" value="ECH_1"/>
    <property type="match status" value="1"/>
</dbReference>
<dbReference type="SUPFAM" id="SSF52096">
    <property type="entry name" value="ClpP/crotonase"/>
    <property type="match status" value="1"/>
</dbReference>
<dbReference type="Gene3D" id="1.10.12.10">
    <property type="entry name" value="Lyase 2-enoyl-coa Hydratase, Chain A, domain 2"/>
    <property type="match status" value="1"/>
</dbReference>
<evidence type="ECO:0000313" key="4">
    <source>
        <dbReference type="Proteomes" id="UP000217154"/>
    </source>
</evidence>
<reference evidence="3 4" key="1">
    <citation type="submission" date="2017-09" db="EMBL/GenBank/DDBJ databases">
        <title>The diverse metabolic capabilities of V. boronicumulans make it an excellent choice for continued studies on novel biodegradation.</title>
        <authorList>
            <person name="Sun S."/>
        </authorList>
    </citation>
    <scope>NUCLEOTIDE SEQUENCE [LARGE SCALE GENOMIC DNA]</scope>
    <source>
        <strain evidence="3 4">J1</strain>
    </source>
</reference>
<dbReference type="AlphaFoldDB" id="A0A250DIQ4"/>
<feature type="region of interest" description="Disordered" evidence="2">
    <location>
        <begin position="239"/>
        <end position="262"/>
    </location>
</feature>
<organism evidence="3 4">
    <name type="scientific">Variovorax boronicumulans</name>
    <dbReference type="NCBI Taxonomy" id="436515"/>
    <lineage>
        <taxon>Bacteria</taxon>
        <taxon>Pseudomonadati</taxon>
        <taxon>Pseudomonadota</taxon>
        <taxon>Betaproteobacteria</taxon>
        <taxon>Burkholderiales</taxon>
        <taxon>Comamonadaceae</taxon>
        <taxon>Variovorax</taxon>
    </lineage>
</organism>
<dbReference type="KEGG" id="vbo:CKY39_13605"/>
<comment type="similarity">
    <text evidence="1">Belongs to the enoyl-CoA hydratase/isomerase family.</text>
</comment>
<accession>A0A250DIQ4</accession>
<dbReference type="InterPro" id="IPR029045">
    <property type="entry name" value="ClpP/crotonase-like_dom_sf"/>
</dbReference>
<dbReference type="RefSeq" id="WP_095744819.1">
    <property type="nucleotide sequence ID" value="NZ_CP023284.1"/>
</dbReference>
<dbReference type="PANTHER" id="PTHR43459">
    <property type="entry name" value="ENOYL-COA HYDRATASE"/>
    <property type="match status" value="1"/>
</dbReference>
<dbReference type="InterPro" id="IPR014748">
    <property type="entry name" value="Enoyl-CoA_hydra_C"/>
</dbReference>